<dbReference type="InterPro" id="IPR017441">
    <property type="entry name" value="Protein_kinase_ATP_BS"/>
</dbReference>
<dbReference type="InterPro" id="IPR008266">
    <property type="entry name" value="Tyr_kinase_AS"/>
</dbReference>
<evidence type="ECO:0000256" key="20">
    <source>
        <dbReference type="SAM" id="Phobius"/>
    </source>
</evidence>
<dbReference type="PROSITE" id="PS00107">
    <property type="entry name" value="PROTEIN_KINASE_ATP"/>
    <property type="match status" value="1"/>
</dbReference>
<feature type="transmembrane region" description="Helical" evidence="20">
    <location>
        <begin position="224"/>
        <end position="246"/>
    </location>
</feature>
<name>A0A7J7D264_TRIWF</name>
<evidence type="ECO:0000256" key="14">
    <source>
        <dbReference type="ARBA" id="ARBA00023136"/>
    </source>
</evidence>
<organism evidence="22 23">
    <name type="scientific">Tripterygium wilfordii</name>
    <name type="common">Thunder God vine</name>
    <dbReference type="NCBI Taxonomy" id="458696"/>
    <lineage>
        <taxon>Eukaryota</taxon>
        <taxon>Viridiplantae</taxon>
        <taxon>Streptophyta</taxon>
        <taxon>Embryophyta</taxon>
        <taxon>Tracheophyta</taxon>
        <taxon>Spermatophyta</taxon>
        <taxon>Magnoliopsida</taxon>
        <taxon>eudicotyledons</taxon>
        <taxon>Gunneridae</taxon>
        <taxon>Pentapetalae</taxon>
        <taxon>rosids</taxon>
        <taxon>fabids</taxon>
        <taxon>Celastrales</taxon>
        <taxon>Celastraceae</taxon>
        <taxon>Tripterygium</taxon>
    </lineage>
</organism>
<evidence type="ECO:0000256" key="15">
    <source>
        <dbReference type="ARBA" id="ARBA00023170"/>
    </source>
</evidence>
<dbReference type="Proteomes" id="UP000593562">
    <property type="component" value="Unassembled WGS sequence"/>
</dbReference>
<keyword evidence="15 22" id="KW-0675">Receptor</keyword>
<evidence type="ECO:0000256" key="6">
    <source>
        <dbReference type="ARBA" id="ARBA00022679"/>
    </source>
</evidence>
<gene>
    <name evidence="22" type="ORF">HS088_TW11G00489</name>
</gene>
<dbReference type="GO" id="GO:0016020">
    <property type="term" value="C:membrane"/>
    <property type="evidence" value="ECO:0007669"/>
    <property type="project" value="UniProtKB-SubCell"/>
</dbReference>
<keyword evidence="8" id="KW-0732">Signal</keyword>
<keyword evidence="7 20" id="KW-0812">Transmembrane</keyword>
<dbReference type="GO" id="GO:0005524">
    <property type="term" value="F:ATP binding"/>
    <property type="evidence" value="ECO:0007669"/>
    <property type="project" value="UniProtKB-UniRule"/>
</dbReference>
<evidence type="ECO:0000256" key="5">
    <source>
        <dbReference type="ARBA" id="ARBA00022614"/>
    </source>
</evidence>
<dbReference type="PANTHER" id="PTHR48005:SF95">
    <property type="entry name" value="PROTEIN KINASE DOMAIN-CONTAINING PROTEIN"/>
    <property type="match status" value="1"/>
</dbReference>
<dbReference type="SUPFAM" id="SSF56112">
    <property type="entry name" value="Protein kinase-like (PK-like)"/>
    <property type="match status" value="1"/>
</dbReference>
<comment type="caution">
    <text evidence="22">The sequence shown here is derived from an EMBL/GenBank/DDBJ whole genome shotgun (WGS) entry which is preliminary data.</text>
</comment>
<dbReference type="Pfam" id="PF13855">
    <property type="entry name" value="LRR_8"/>
    <property type="match status" value="1"/>
</dbReference>
<keyword evidence="14 20" id="KW-0472">Membrane</keyword>
<dbReference type="Gene3D" id="3.80.10.10">
    <property type="entry name" value="Ribonuclease Inhibitor"/>
    <property type="match status" value="1"/>
</dbReference>
<dbReference type="GO" id="GO:0004674">
    <property type="term" value="F:protein serine/threonine kinase activity"/>
    <property type="evidence" value="ECO:0007669"/>
    <property type="project" value="UniProtKB-KW"/>
</dbReference>
<comment type="subcellular location">
    <subcellularLocation>
        <location evidence="1">Membrane</location>
        <topology evidence="1">Single-pass type I membrane protein</topology>
    </subcellularLocation>
</comment>
<keyword evidence="5" id="KW-0433">Leucine-rich repeat</keyword>
<evidence type="ECO:0000313" key="23">
    <source>
        <dbReference type="Proteomes" id="UP000593562"/>
    </source>
</evidence>
<feature type="domain" description="Protein kinase" evidence="21">
    <location>
        <begin position="285"/>
        <end position="556"/>
    </location>
</feature>
<evidence type="ECO:0000256" key="3">
    <source>
        <dbReference type="ARBA" id="ARBA00022527"/>
    </source>
</evidence>
<dbReference type="FunFam" id="3.80.10.10:FF:000383">
    <property type="entry name" value="Leucine-rich repeat receptor protein kinase EMS1"/>
    <property type="match status" value="1"/>
</dbReference>
<dbReference type="InterPro" id="IPR032675">
    <property type="entry name" value="LRR_dom_sf"/>
</dbReference>
<dbReference type="Pfam" id="PF00069">
    <property type="entry name" value="Pkinase"/>
    <property type="match status" value="1"/>
</dbReference>
<keyword evidence="6" id="KW-0808">Transferase</keyword>
<sequence>MSRNRFSGEISPKWGLCSQLATLWITGNNISGKIPPEIGNSTQLHDLDFSMKHMVGEIPIELGKLTNLLNLRLNGNHLSGRIPPELESLTDLQVLDLSRNILSFMPDSIGALSNLHYLNLSCNKFSQRIPIQISKIIHLSQLDLSHNMLIGEIPSLFTKLEDLVTLNLSFNNLSGPIPNTKVFQGVPTEAFQGNKGLCGNASELQPCQLPHKEDKHGSKKSYKIVFIVVFPLLGALAISFVIIIAFCNFQRRRKGDPENNKQSLTLSILDSVVKFEDILEATNNFDVMYCIGEGVHGIVYKADLPSGDIAAVKRFHCLLDSSNSAYQKEFFNEVKALTVIKHRNIVKLYGFCIHSKYTFLVYDYLQRGSLAKTLSNDEEAKELDWYRRMNVIKGVSHALSYMHHDLSLPIIHRDISSKNILLDLEYEAHVSDFGTAKLLKQDSSNWSKLAGTYGYIAPELAYTMKVTEKCDVYSFGVLTLEILKGSHPGDIMSSASSSSSATLQVKLNDLLDQRLSPPRYKVLDKLNRILEVAILCIDVNPQRRPTMQLVSKLLSN</sequence>
<evidence type="ECO:0000259" key="21">
    <source>
        <dbReference type="PROSITE" id="PS50011"/>
    </source>
</evidence>
<dbReference type="FunFam" id="3.80.10.10:FF:000270">
    <property type="entry name" value="Putative LRR receptor-like serine/threonine-protein kinase"/>
    <property type="match status" value="1"/>
</dbReference>
<dbReference type="FunFam" id="3.30.200.20:FF:000309">
    <property type="entry name" value="Leucine-rich repeat receptor protein kinase MSP1"/>
    <property type="match status" value="1"/>
</dbReference>
<dbReference type="InterPro" id="IPR000719">
    <property type="entry name" value="Prot_kinase_dom"/>
</dbReference>
<proteinExistence type="predicted"/>
<keyword evidence="16" id="KW-0325">Glycoprotein</keyword>
<evidence type="ECO:0000313" key="22">
    <source>
        <dbReference type="EMBL" id="KAF5740420.1"/>
    </source>
</evidence>
<keyword evidence="4" id="KW-0597">Phosphoprotein</keyword>
<reference evidence="22 23" key="1">
    <citation type="journal article" date="2020" name="Nat. Commun.">
        <title>Genome of Tripterygium wilfordii and identification of cytochrome P450 involved in triptolide biosynthesis.</title>
        <authorList>
            <person name="Tu L."/>
            <person name="Su P."/>
            <person name="Zhang Z."/>
            <person name="Gao L."/>
            <person name="Wang J."/>
            <person name="Hu T."/>
            <person name="Zhou J."/>
            <person name="Zhang Y."/>
            <person name="Zhao Y."/>
            <person name="Liu Y."/>
            <person name="Song Y."/>
            <person name="Tong Y."/>
            <person name="Lu Y."/>
            <person name="Yang J."/>
            <person name="Xu C."/>
            <person name="Jia M."/>
            <person name="Peters R.J."/>
            <person name="Huang L."/>
            <person name="Gao W."/>
        </authorList>
    </citation>
    <scope>NUCLEOTIDE SEQUENCE [LARGE SCALE GENOMIC DNA]</scope>
    <source>
        <strain evidence="23">cv. XIE 37</strain>
        <tissue evidence="22">Leaf</tissue>
    </source>
</reference>
<evidence type="ECO:0000256" key="9">
    <source>
        <dbReference type="ARBA" id="ARBA00022737"/>
    </source>
</evidence>
<dbReference type="AlphaFoldDB" id="A0A7J7D264"/>
<evidence type="ECO:0000256" key="8">
    <source>
        <dbReference type="ARBA" id="ARBA00022729"/>
    </source>
</evidence>
<dbReference type="SUPFAM" id="SSF52058">
    <property type="entry name" value="L domain-like"/>
    <property type="match status" value="1"/>
</dbReference>
<dbReference type="EC" id="2.7.11.1" evidence="2"/>
<evidence type="ECO:0000256" key="17">
    <source>
        <dbReference type="ARBA" id="ARBA00047899"/>
    </source>
</evidence>
<keyword evidence="11 22" id="KW-0418">Kinase</keyword>
<evidence type="ECO:0000256" key="2">
    <source>
        <dbReference type="ARBA" id="ARBA00012513"/>
    </source>
</evidence>
<dbReference type="Gene3D" id="1.10.510.10">
    <property type="entry name" value="Transferase(Phosphotransferase) domain 1"/>
    <property type="match status" value="1"/>
</dbReference>
<dbReference type="SMART" id="SM00369">
    <property type="entry name" value="LRR_TYP"/>
    <property type="match status" value="4"/>
</dbReference>
<evidence type="ECO:0000256" key="4">
    <source>
        <dbReference type="ARBA" id="ARBA00022553"/>
    </source>
</evidence>
<dbReference type="Pfam" id="PF00560">
    <property type="entry name" value="LRR_1"/>
    <property type="match status" value="3"/>
</dbReference>
<dbReference type="InterPro" id="IPR001611">
    <property type="entry name" value="Leu-rich_rpt"/>
</dbReference>
<keyword evidence="23" id="KW-1185">Reference proteome</keyword>
<evidence type="ECO:0000256" key="12">
    <source>
        <dbReference type="ARBA" id="ARBA00022840"/>
    </source>
</evidence>
<accession>A0A7J7D264</accession>
<evidence type="ECO:0000256" key="19">
    <source>
        <dbReference type="PROSITE-ProRule" id="PRU10141"/>
    </source>
</evidence>
<keyword evidence="12 19" id="KW-0067">ATP-binding</keyword>
<feature type="binding site" evidence="19">
    <location>
        <position position="313"/>
    </location>
    <ligand>
        <name>ATP</name>
        <dbReference type="ChEBI" id="CHEBI:30616"/>
    </ligand>
</feature>
<evidence type="ECO:0000256" key="16">
    <source>
        <dbReference type="ARBA" id="ARBA00023180"/>
    </source>
</evidence>
<comment type="catalytic activity">
    <reaction evidence="17">
        <text>L-threonyl-[protein] + ATP = O-phospho-L-threonyl-[protein] + ADP + H(+)</text>
        <dbReference type="Rhea" id="RHEA:46608"/>
        <dbReference type="Rhea" id="RHEA-COMP:11060"/>
        <dbReference type="Rhea" id="RHEA-COMP:11605"/>
        <dbReference type="ChEBI" id="CHEBI:15378"/>
        <dbReference type="ChEBI" id="CHEBI:30013"/>
        <dbReference type="ChEBI" id="CHEBI:30616"/>
        <dbReference type="ChEBI" id="CHEBI:61977"/>
        <dbReference type="ChEBI" id="CHEBI:456216"/>
        <dbReference type="EC" id="2.7.11.1"/>
    </reaction>
</comment>
<dbReference type="InterPro" id="IPR011009">
    <property type="entry name" value="Kinase-like_dom_sf"/>
</dbReference>
<protein>
    <recommendedName>
        <fullName evidence="2">non-specific serine/threonine protein kinase</fullName>
        <ecNumber evidence="2">2.7.11.1</ecNumber>
    </recommendedName>
</protein>
<evidence type="ECO:0000256" key="13">
    <source>
        <dbReference type="ARBA" id="ARBA00022989"/>
    </source>
</evidence>
<evidence type="ECO:0000256" key="7">
    <source>
        <dbReference type="ARBA" id="ARBA00022692"/>
    </source>
</evidence>
<dbReference type="InterPro" id="IPR051420">
    <property type="entry name" value="Ser_Thr_Kinases_DiverseReg"/>
</dbReference>
<evidence type="ECO:0000256" key="1">
    <source>
        <dbReference type="ARBA" id="ARBA00004479"/>
    </source>
</evidence>
<evidence type="ECO:0000256" key="10">
    <source>
        <dbReference type="ARBA" id="ARBA00022741"/>
    </source>
</evidence>
<keyword evidence="13 20" id="KW-1133">Transmembrane helix</keyword>
<comment type="catalytic activity">
    <reaction evidence="18">
        <text>L-seryl-[protein] + ATP = O-phospho-L-seryl-[protein] + ADP + H(+)</text>
        <dbReference type="Rhea" id="RHEA:17989"/>
        <dbReference type="Rhea" id="RHEA-COMP:9863"/>
        <dbReference type="Rhea" id="RHEA-COMP:11604"/>
        <dbReference type="ChEBI" id="CHEBI:15378"/>
        <dbReference type="ChEBI" id="CHEBI:29999"/>
        <dbReference type="ChEBI" id="CHEBI:30616"/>
        <dbReference type="ChEBI" id="CHEBI:83421"/>
        <dbReference type="ChEBI" id="CHEBI:456216"/>
        <dbReference type="EC" id="2.7.11.1"/>
    </reaction>
</comment>
<dbReference type="InParanoid" id="A0A7J7D264"/>
<keyword evidence="10 19" id="KW-0547">Nucleotide-binding</keyword>
<dbReference type="FunFam" id="1.10.510.10:FF:000445">
    <property type="entry name" value="MDIS1-interacting receptor like kinase 2"/>
    <property type="match status" value="1"/>
</dbReference>
<dbReference type="InterPro" id="IPR003591">
    <property type="entry name" value="Leu-rich_rpt_typical-subtyp"/>
</dbReference>
<dbReference type="PROSITE" id="PS00109">
    <property type="entry name" value="PROTEIN_KINASE_TYR"/>
    <property type="match status" value="1"/>
</dbReference>
<evidence type="ECO:0000256" key="11">
    <source>
        <dbReference type="ARBA" id="ARBA00022777"/>
    </source>
</evidence>
<dbReference type="EMBL" id="JAAARO010000011">
    <property type="protein sequence ID" value="KAF5740420.1"/>
    <property type="molecule type" value="Genomic_DNA"/>
</dbReference>
<keyword evidence="9" id="KW-0677">Repeat</keyword>
<dbReference type="PROSITE" id="PS50011">
    <property type="entry name" value="PROTEIN_KINASE_DOM"/>
    <property type="match status" value="1"/>
</dbReference>
<dbReference type="PANTHER" id="PTHR48005">
    <property type="entry name" value="LEUCINE RICH REPEAT KINASE 2"/>
    <property type="match status" value="1"/>
</dbReference>
<dbReference type="Gene3D" id="3.30.200.20">
    <property type="entry name" value="Phosphorylase Kinase, domain 1"/>
    <property type="match status" value="1"/>
</dbReference>
<keyword evidence="3" id="KW-0723">Serine/threonine-protein kinase</keyword>
<evidence type="ECO:0000256" key="18">
    <source>
        <dbReference type="ARBA" id="ARBA00048679"/>
    </source>
</evidence>